<evidence type="ECO:0000256" key="1">
    <source>
        <dbReference type="ARBA" id="ARBA00001933"/>
    </source>
</evidence>
<evidence type="ECO:0000256" key="2">
    <source>
        <dbReference type="ARBA" id="ARBA00022576"/>
    </source>
</evidence>
<keyword evidence="3" id="KW-0808">Transferase</keyword>
<dbReference type="Gene3D" id="3.40.640.10">
    <property type="entry name" value="Type I PLP-dependent aspartate aminotransferase-like (Major domain)"/>
    <property type="match status" value="1"/>
</dbReference>
<comment type="caution">
    <text evidence="8">The sequence shown here is derived from an EMBL/GenBank/DDBJ whole genome shotgun (WGS) entry which is preliminary data.</text>
</comment>
<evidence type="ECO:0000256" key="6">
    <source>
        <dbReference type="SAM" id="MobiDB-lite"/>
    </source>
</evidence>
<gene>
    <name evidence="8" type="ORF">ACFPA8_09095</name>
</gene>
<evidence type="ECO:0000313" key="9">
    <source>
        <dbReference type="Proteomes" id="UP001595997"/>
    </source>
</evidence>
<dbReference type="InterPro" id="IPR004839">
    <property type="entry name" value="Aminotransferase_I/II_large"/>
</dbReference>
<dbReference type="EMBL" id="JBHSFH010000005">
    <property type="protein sequence ID" value="MFC4494288.1"/>
    <property type="molecule type" value="Genomic_DNA"/>
</dbReference>
<dbReference type="PROSITE" id="PS00599">
    <property type="entry name" value="AA_TRANSFER_CLASS_2"/>
    <property type="match status" value="1"/>
</dbReference>
<organism evidence="8 9">
    <name type="scientific">Streptomyces ovatisporus</name>
    <dbReference type="NCBI Taxonomy" id="1128682"/>
    <lineage>
        <taxon>Bacteria</taxon>
        <taxon>Bacillati</taxon>
        <taxon>Actinomycetota</taxon>
        <taxon>Actinomycetes</taxon>
        <taxon>Kitasatosporales</taxon>
        <taxon>Streptomycetaceae</taxon>
        <taxon>Streptomyces</taxon>
    </lineage>
</organism>
<dbReference type="Proteomes" id="UP001595997">
    <property type="component" value="Unassembled WGS sequence"/>
</dbReference>
<name>A0ABV9A311_9ACTN</name>
<dbReference type="InterPro" id="IPR001917">
    <property type="entry name" value="Aminotrans_II_pyridoxalP_BS"/>
</dbReference>
<dbReference type="CDD" id="cd00609">
    <property type="entry name" value="AAT_like"/>
    <property type="match status" value="1"/>
</dbReference>
<keyword evidence="9" id="KW-1185">Reference proteome</keyword>
<keyword evidence="2 8" id="KW-0032">Aminotransferase</keyword>
<dbReference type="InterPro" id="IPR050106">
    <property type="entry name" value="HistidinolP_aminotransfase"/>
</dbReference>
<accession>A0ABV9A311</accession>
<dbReference type="InterPro" id="IPR015422">
    <property type="entry name" value="PyrdxlP-dep_Trfase_small"/>
</dbReference>
<dbReference type="Pfam" id="PF00155">
    <property type="entry name" value="Aminotran_1_2"/>
    <property type="match status" value="1"/>
</dbReference>
<feature type="region of interest" description="Disordered" evidence="6">
    <location>
        <begin position="342"/>
        <end position="378"/>
    </location>
</feature>
<keyword evidence="4 5" id="KW-0663">Pyridoxal phosphate</keyword>
<comment type="cofactor">
    <cofactor evidence="1 5">
        <name>pyridoxal 5'-phosphate</name>
        <dbReference type="ChEBI" id="CHEBI:597326"/>
    </cofactor>
</comment>
<comment type="similarity">
    <text evidence="5">Belongs to the class-II pyridoxal-phosphate-dependent aminotransferase family.</text>
</comment>
<sequence>MDEEDGWNRMQPVIGPGSVTHQMSLNETYFPPAPDVLRAVRETAAESHRTLDALASGLTARIAAHLDVPAEHVLPGPGSAALLQQLFSTLTGPGTGTVHAWPSWEAYPMLAANAASGTVPVPLRDQTHDLDAMAAAVTGRTRMVLLCNPNNPTGTAVGHEEVERFLGRLPSGVTVVIDEAYRDFADDAEAADGIALYRNDERVCVVRTFSKSYGLLSQRVGYLVGHERTLGQLRGLQLFLRVSNTAQAAAVAALDDQAEFARRCGATAEERERLRSVLLAQGWTVTPSQANFLWLPMESGVEELTQFCADHGVLVCGKPGEGVRVTIGGREADDAFAELAGKWRAETAGAPGPEVPPAHGRPPGRADATGSDAGTGST</sequence>
<dbReference type="InterPro" id="IPR015424">
    <property type="entry name" value="PyrdxlP-dep_Trfase"/>
</dbReference>
<evidence type="ECO:0000313" key="8">
    <source>
        <dbReference type="EMBL" id="MFC4494288.1"/>
    </source>
</evidence>
<dbReference type="RefSeq" id="WP_386445061.1">
    <property type="nucleotide sequence ID" value="NZ_JBHSFH010000005.1"/>
</dbReference>
<reference evidence="9" key="1">
    <citation type="journal article" date="2019" name="Int. J. Syst. Evol. Microbiol.">
        <title>The Global Catalogue of Microorganisms (GCM) 10K type strain sequencing project: providing services to taxonomists for standard genome sequencing and annotation.</title>
        <authorList>
            <consortium name="The Broad Institute Genomics Platform"/>
            <consortium name="The Broad Institute Genome Sequencing Center for Infectious Disease"/>
            <person name="Wu L."/>
            <person name="Ma J."/>
        </authorList>
    </citation>
    <scope>NUCLEOTIDE SEQUENCE [LARGE SCALE GENOMIC DNA]</scope>
    <source>
        <strain evidence="9">CGMCC 4.7357</strain>
    </source>
</reference>
<proteinExistence type="inferred from homology"/>
<feature type="domain" description="Aminotransferase class I/classII large" evidence="7">
    <location>
        <begin position="24"/>
        <end position="327"/>
    </location>
</feature>
<dbReference type="PANTHER" id="PTHR43643:SF3">
    <property type="entry name" value="HISTIDINOL-PHOSPHATE AMINOTRANSFERASE"/>
    <property type="match status" value="1"/>
</dbReference>
<evidence type="ECO:0000256" key="4">
    <source>
        <dbReference type="ARBA" id="ARBA00022898"/>
    </source>
</evidence>
<dbReference type="GO" id="GO:0008483">
    <property type="term" value="F:transaminase activity"/>
    <property type="evidence" value="ECO:0007669"/>
    <property type="project" value="UniProtKB-KW"/>
</dbReference>
<evidence type="ECO:0000259" key="7">
    <source>
        <dbReference type="Pfam" id="PF00155"/>
    </source>
</evidence>
<dbReference type="Gene3D" id="3.90.1150.10">
    <property type="entry name" value="Aspartate Aminotransferase, domain 1"/>
    <property type="match status" value="1"/>
</dbReference>
<evidence type="ECO:0000256" key="5">
    <source>
        <dbReference type="RuleBase" id="RU003693"/>
    </source>
</evidence>
<protein>
    <submittedName>
        <fullName evidence="8">Aminotransferase class I/II-fold pyridoxal phosphate-dependent enzyme</fullName>
    </submittedName>
</protein>
<evidence type="ECO:0000256" key="3">
    <source>
        <dbReference type="ARBA" id="ARBA00022679"/>
    </source>
</evidence>
<dbReference type="PANTHER" id="PTHR43643">
    <property type="entry name" value="HISTIDINOL-PHOSPHATE AMINOTRANSFERASE 2"/>
    <property type="match status" value="1"/>
</dbReference>
<dbReference type="InterPro" id="IPR015421">
    <property type="entry name" value="PyrdxlP-dep_Trfase_major"/>
</dbReference>
<dbReference type="SUPFAM" id="SSF53383">
    <property type="entry name" value="PLP-dependent transferases"/>
    <property type="match status" value="1"/>
</dbReference>